<evidence type="ECO:0000313" key="4">
    <source>
        <dbReference type="Proteomes" id="UP000824890"/>
    </source>
</evidence>
<comment type="similarity">
    <text evidence="1">Belongs to the 'GDXG' lipolytic enzyme family.</text>
</comment>
<dbReference type="InterPro" id="IPR013094">
    <property type="entry name" value="AB_hydrolase_3"/>
</dbReference>
<dbReference type="PANTHER" id="PTHR23024">
    <property type="entry name" value="ARYLACETAMIDE DEACETYLASE"/>
    <property type="match status" value="1"/>
</dbReference>
<dbReference type="PANTHER" id="PTHR23024:SF441">
    <property type="entry name" value="CARBOXYLESTERASE 3-RELATED"/>
    <property type="match status" value="1"/>
</dbReference>
<reference evidence="3 4" key="1">
    <citation type="submission" date="2021-05" db="EMBL/GenBank/DDBJ databases">
        <title>Genome Assembly of Synthetic Allotetraploid Brassica napus Reveals Homoeologous Exchanges between Subgenomes.</title>
        <authorList>
            <person name="Davis J.T."/>
        </authorList>
    </citation>
    <scope>NUCLEOTIDE SEQUENCE [LARGE SCALE GENOMIC DNA]</scope>
    <source>
        <strain evidence="4">cv. Da-Ae</strain>
        <tissue evidence="3">Seedling</tissue>
    </source>
</reference>
<evidence type="ECO:0000256" key="1">
    <source>
        <dbReference type="ARBA" id="ARBA00010515"/>
    </source>
</evidence>
<dbReference type="InterPro" id="IPR029058">
    <property type="entry name" value="AB_hydrolase_fold"/>
</dbReference>
<proteinExistence type="inferred from homology"/>
<feature type="domain" description="Alpha/beta hydrolase fold-3" evidence="2">
    <location>
        <begin position="191"/>
        <end position="340"/>
    </location>
</feature>
<feature type="domain" description="Alpha/beta hydrolase fold-3" evidence="2">
    <location>
        <begin position="72"/>
        <end position="178"/>
    </location>
</feature>
<dbReference type="Proteomes" id="UP000824890">
    <property type="component" value="Unassembled WGS sequence"/>
</dbReference>
<dbReference type="InterPro" id="IPR050466">
    <property type="entry name" value="Carboxylest/Gibb_receptor"/>
</dbReference>
<evidence type="ECO:0000313" key="3">
    <source>
        <dbReference type="EMBL" id="KAH0920867.1"/>
    </source>
</evidence>
<protein>
    <recommendedName>
        <fullName evidence="2">Alpha/beta hydrolase fold-3 domain-containing protein</fullName>
    </recommendedName>
</protein>
<dbReference type="EMBL" id="JAGKQM010000006">
    <property type="protein sequence ID" value="KAH0920867.1"/>
    <property type="molecule type" value="Genomic_DNA"/>
</dbReference>
<gene>
    <name evidence="3" type="ORF">HID58_020885</name>
</gene>
<keyword evidence="4" id="KW-1185">Reference proteome</keyword>
<sequence>METEIVSEFLPFGRIYKDGRVERLTGTEIIPPSLDATNDVVSKDVVYSTEHNLSVRLFLPHNNNNNKKLPLLIYIHGGAWIIESPFSPLYHNHVAELAKSANCLAVSVQYRRAPEHPIPAAYEDSWSAIEWIFSHAGGSGPEEWINEHAYFERVFIGGDSAGANMSHHMAMRAGREKLEPRIKDGSGPVDWINEYADFNRVFLAGDSAGANMSHHMAMRAGKEKLSPRIKGVAIVHPAFWGTDPVDEHDVQDVETRRGIAQVWEEIASPNSVNGTDDPLFNVVGSDSDFSGLGCEKVLVAVAGKDVFVRQGLGYAAKLKKSGWGGDVEVVVEEEEDHCFHLLDPDSENAPKFLKKFMEPHRTSDHLPSIRIHKDGRVERLSGNDVIPTSLDPQNDVVTKDVVYSTEHNLSIRLFLPHKSTKLAAVVEEEEEGHCFHIHNANSENALKLMKTFMEPHRTSHLPSIRIHKDGRVERLSGNDVIPTSLDPQNDVVTKDVVYSTEHNLSVRLFLPHKSTKLATGEKLALLIYFHGGAYIMESPFSPVYHNYLAEVVKTSNCLAASVQYRRAPEHPIPAAYEDSWAAIQWIFSHSDGFGEEVWINELADFGRVFVAGDSAGANISHHMAIRAGKEKLHPRIKGVAMVHPGFWGKDPVDEKEVQDERIRSQVAEVWELASPNSVDGVDDPWLNVVGSGSDISGLGCERVLVAVAGKDVFGRQGLAYAAKLERSGWKGELEVVEEEEEGHCFHIHNPDSENALKLMKTFVEFISSSVN</sequence>
<dbReference type="Pfam" id="PF07859">
    <property type="entry name" value="Abhydrolase_3"/>
    <property type="match status" value="3"/>
</dbReference>
<name>A0ABQ8CUU1_BRANA</name>
<dbReference type="Gene3D" id="3.40.50.1820">
    <property type="entry name" value="alpha/beta hydrolase"/>
    <property type="match status" value="3"/>
</dbReference>
<dbReference type="SUPFAM" id="SSF53474">
    <property type="entry name" value="alpha/beta-Hydrolases"/>
    <property type="match status" value="3"/>
</dbReference>
<accession>A0ABQ8CUU1</accession>
<evidence type="ECO:0000259" key="2">
    <source>
        <dbReference type="Pfam" id="PF07859"/>
    </source>
</evidence>
<feature type="domain" description="Alpha/beta hydrolase fold-3" evidence="2">
    <location>
        <begin position="526"/>
        <end position="746"/>
    </location>
</feature>
<organism evidence="3 4">
    <name type="scientific">Brassica napus</name>
    <name type="common">Rape</name>
    <dbReference type="NCBI Taxonomy" id="3708"/>
    <lineage>
        <taxon>Eukaryota</taxon>
        <taxon>Viridiplantae</taxon>
        <taxon>Streptophyta</taxon>
        <taxon>Embryophyta</taxon>
        <taxon>Tracheophyta</taxon>
        <taxon>Spermatophyta</taxon>
        <taxon>Magnoliopsida</taxon>
        <taxon>eudicotyledons</taxon>
        <taxon>Gunneridae</taxon>
        <taxon>Pentapetalae</taxon>
        <taxon>rosids</taxon>
        <taxon>malvids</taxon>
        <taxon>Brassicales</taxon>
        <taxon>Brassicaceae</taxon>
        <taxon>Brassiceae</taxon>
        <taxon>Brassica</taxon>
    </lineage>
</organism>
<comment type="caution">
    <text evidence="3">The sequence shown here is derived from an EMBL/GenBank/DDBJ whole genome shotgun (WGS) entry which is preliminary data.</text>
</comment>